<dbReference type="PANTHER" id="PTHR43581:SF2">
    <property type="entry name" value="EXCINUCLEASE ATPASE SUBUNIT"/>
    <property type="match status" value="1"/>
</dbReference>
<dbReference type="InterPro" id="IPR003959">
    <property type="entry name" value="ATPase_AAA_core"/>
</dbReference>
<dbReference type="InterPro" id="IPR051396">
    <property type="entry name" value="Bact_Antivir_Def_Nuclease"/>
</dbReference>
<dbReference type="InterPro" id="IPR003593">
    <property type="entry name" value="AAA+_ATPase"/>
</dbReference>
<protein>
    <submittedName>
        <fullName evidence="2">AAA family ATPase</fullName>
    </submittedName>
</protein>
<dbReference type="RefSeq" id="WP_200466007.1">
    <property type="nucleotide sequence ID" value="NZ_JAENRR010000041.1"/>
</dbReference>
<dbReference type="Proteomes" id="UP000605676">
    <property type="component" value="Unassembled WGS sequence"/>
</dbReference>
<organism evidence="2 3">
    <name type="scientific">Carboxylicivirga marina</name>
    <dbReference type="NCBI Taxonomy" id="2800988"/>
    <lineage>
        <taxon>Bacteria</taxon>
        <taxon>Pseudomonadati</taxon>
        <taxon>Bacteroidota</taxon>
        <taxon>Bacteroidia</taxon>
        <taxon>Marinilabiliales</taxon>
        <taxon>Marinilabiliaceae</taxon>
        <taxon>Carboxylicivirga</taxon>
    </lineage>
</organism>
<dbReference type="Gene3D" id="3.40.50.300">
    <property type="entry name" value="P-loop containing nucleotide triphosphate hydrolases"/>
    <property type="match status" value="1"/>
</dbReference>
<sequence length="412" mass="47927">MSHFITDIQINKIFHLENIHIPIDKKEKKHLIITGKNGSGKTSLLISLKELLSRIINDSTLQFLRYGEFLDSSKIRLEQLINQNAPHTAIHQQEQNFKYHNEQFQNTFGKVNINFTHIIEISKLVHANNFVMAIYEANRKTLMNKPPNPEKPNLKTLYQIQDNTQQEFLKFLVDLKVQEALARNENDEKYADEIRVWFDNFTNLLKDIFGNSNVQLEFNFKDYSFSIIENNKCFGFNELSDGYSAIIDIVADLILKMQSPDNITRAFQKEGIVLIDEIETHLHLELQKTILPFLTKVFPNIQFIVTTHSPFVLSSIDNAVAYDLEKQESLDDLSTYSYEALAEGYFNVSSESSHLDCKLKRFEELLDLVERDMAETKELKNLDEELGQLDKNLTPENILEQYLLLKVKYPIK</sequence>
<evidence type="ECO:0000313" key="3">
    <source>
        <dbReference type="Proteomes" id="UP000605676"/>
    </source>
</evidence>
<comment type="caution">
    <text evidence="2">The sequence shown here is derived from an EMBL/GenBank/DDBJ whole genome shotgun (WGS) entry which is preliminary data.</text>
</comment>
<evidence type="ECO:0000259" key="1">
    <source>
        <dbReference type="SMART" id="SM00382"/>
    </source>
</evidence>
<keyword evidence="3" id="KW-1185">Reference proteome</keyword>
<dbReference type="PANTHER" id="PTHR43581">
    <property type="entry name" value="ATP/GTP PHOSPHATASE"/>
    <property type="match status" value="1"/>
</dbReference>
<dbReference type="SUPFAM" id="SSF52540">
    <property type="entry name" value="P-loop containing nucleoside triphosphate hydrolases"/>
    <property type="match status" value="1"/>
</dbReference>
<feature type="domain" description="AAA+ ATPase" evidence="1">
    <location>
        <begin position="27"/>
        <end position="334"/>
    </location>
</feature>
<dbReference type="Pfam" id="PF13304">
    <property type="entry name" value="AAA_21"/>
    <property type="match status" value="1"/>
</dbReference>
<dbReference type="InterPro" id="IPR027417">
    <property type="entry name" value="P-loop_NTPase"/>
</dbReference>
<dbReference type="SMART" id="SM00382">
    <property type="entry name" value="AAA"/>
    <property type="match status" value="1"/>
</dbReference>
<dbReference type="EMBL" id="JAENRR010000041">
    <property type="protein sequence ID" value="MBK3518786.1"/>
    <property type="molecule type" value="Genomic_DNA"/>
</dbReference>
<gene>
    <name evidence="2" type="ORF">JIV24_15670</name>
</gene>
<evidence type="ECO:0000313" key="2">
    <source>
        <dbReference type="EMBL" id="MBK3518786.1"/>
    </source>
</evidence>
<reference evidence="2 3" key="1">
    <citation type="submission" date="2021-01" db="EMBL/GenBank/DDBJ databases">
        <title>Carboxyliciviraga sp.nov., isolated from coastal sediments.</title>
        <authorList>
            <person name="Lu D."/>
            <person name="Zhang T."/>
        </authorList>
    </citation>
    <scope>NUCLEOTIDE SEQUENCE [LARGE SCALE GENOMIC DNA]</scope>
    <source>
        <strain evidence="2 3">N1Y132</strain>
    </source>
</reference>
<accession>A0ABS1HMD5</accession>
<proteinExistence type="predicted"/>
<name>A0ABS1HMD5_9BACT</name>